<accession>A0A481P977</accession>
<evidence type="ECO:0000256" key="6">
    <source>
        <dbReference type="ARBA" id="ARBA00022781"/>
    </source>
</evidence>
<keyword evidence="8" id="KW-0406">Ion transport</keyword>
<keyword evidence="3" id="KW-0813">Transport</keyword>
<feature type="transmembrane region" description="Helical" evidence="11">
    <location>
        <begin position="29"/>
        <end position="48"/>
    </location>
</feature>
<dbReference type="AlphaFoldDB" id="A0A481P977"/>
<dbReference type="InterPro" id="IPR035908">
    <property type="entry name" value="F0_ATP_A_sf"/>
</dbReference>
<dbReference type="Gene3D" id="1.20.120.220">
    <property type="entry name" value="ATP synthase, F0 complex, subunit A"/>
    <property type="match status" value="1"/>
</dbReference>
<feature type="transmembrane region" description="Helical" evidence="11">
    <location>
        <begin position="207"/>
        <end position="226"/>
    </location>
</feature>
<feature type="transmembrane region" description="Helical" evidence="11">
    <location>
        <begin position="78"/>
        <end position="96"/>
    </location>
</feature>
<evidence type="ECO:0000256" key="9">
    <source>
        <dbReference type="ARBA" id="ARBA00023136"/>
    </source>
</evidence>
<keyword evidence="5 11" id="KW-0812">Transmembrane</keyword>
<keyword evidence="10" id="KW-0066">ATP synthesis</keyword>
<keyword evidence="6" id="KW-0375">Hydrogen ion transport</keyword>
<evidence type="ECO:0000256" key="2">
    <source>
        <dbReference type="ARBA" id="ARBA00006810"/>
    </source>
</evidence>
<name>A0A481P977_9BILA</name>
<keyword evidence="12" id="KW-0496">Mitochondrion</keyword>
<organism evidence="12">
    <name type="scientific">Cephalodiscus hodgsoni</name>
    <dbReference type="NCBI Taxonomy" id="560606"/>
    <lineage>
        <taxon>Eukaryota</taxon>
        <taxon>Metazoa</taxon>
        <taxon>Hemichordata</taxon>
        <taxon>Pterobranchia</taxon>
        <taxon>Cephalodiscida</taxon>
        <taxon>Cephalodiscidae</taxon>
        <taxon>Cephalodiscus</taxon>
    </lineage>
</organism>
<feature type="transmembrane region" description="Helical" evidence="11">
    <location>
        <begin position="55"/>
        <end position="72"/>
    </location>
</feature>
<dbReference type="SUPFAM" id="SSF81336">
    <property type="entry name" value="F1F0 ATP synthase subunit A"/>
    <property type="match status" value="1"/>
</dbReference>
<evidence type="ECO:0000256" key="5">
    <source>
        <dbReference type="ARBA" id="ARBA00022692"/>
    </source>
</evidence>
<evidence type="ECO:0000256" key="1">
    <source>
        <dbReference type="ARBA" id="ARBA00004141"/>
    </source>
</evidence>
<evidence type="ECO:0000256" key="7">
    <source>
        <dbReference type="ARBA" id="ARBA00022989"/>
    </source>
</evidence>
<comment type="similarity">
    <text evidence="2">Belongs to the ATPase A chain family.</text>
</comment>
<keyword evidence="4" id="KW-0138">CF(0)</keyword>
<feature type="transmembrane region" description="Helical" evidence="11">
    <location>
        <begin position="166"/>
        <end position="187"/>
    </location>
</feature>
<gene>
    <name evidence="12" type="primary">ATP6</name>
</gene>
<dbReference type="GO" id="GO:0015078">
    <property type="term" value="F:proton transmembrane transporter activity"/>
    <property type="evidence" value="ECO:0007669"/>
    <property type="project" value="InterPro"/>
</dbReference>
<dbReference type="GO" id="GO:0015986">
    <property type="term" value="P:proton motive force-driven ATP synthesis"/>
    <property type="evidence" value="ECO:0007669"/>
    <property type="project" value="InterPro"/>
</dbReference>
<sequence length="253" mass="28573">MNLFCLGCSLWGGFGGVSAGSLFVVQFSKLVGILGFVVIFYLLVWKIYWLKVSRVLGVFELSYVYLGVWGGAGSKWKVVYYNLLCFMLVLSWVGFFPGVSSWVVLYPGLLGFGLVLWFYPWVFVLRWVSGDFFRSLVPRGTPSILRVLVAFTGGLGYVLQPFVLSFRLCVNLACGKLLVVMLCWWVWKGFDIVIYKVLLQSGWGGVIGLLFLTFLGVGFLLFLGILEFLKVHIQLYVFMALLYFYKAFLHPGG</sequence>
<evidence type="ECO:0000256" key="3">
    <source>
        <dbReference type="ARBA" id="ARBA00022448"/>
    </source>
</evidence>
<dbReference type="GO" id="GO:0045259">
    <property type="term" value="C:proton-transporting ATP synthase complex"/>
    <property type="evidence" value="ECO:0007669"/>
    <property type="project" value="UniProtKB-KW"/>
</dbReference>
<dbReference type="Pfam" id="PF00119">
    <property type="entry name" value="ATP-synt_A"/>
    <property type="match status" value="1"/>
</dbReference>
<feature type="transmembrane region" description="Helical" evidence="11">
    <location>
        <begin position="143"/>
        <end position="159"/>
    </location>
</feature>
<keyword evidence="7 11" id="KW-1133">Transmembrane helix</keyword>
<geneLocation type="mitochondrion" evidence="12"/>
<protein>
    <submittedName>
        <fullName evidence="12">ATP synthase F0 subunit 6</fullName>
    </submittedName>
</protein>
<evidence type="ECO:0000256" key="11">
    <source>
        <dbReference type="SAM" id="Phobius"/>
    </source>
</evidence>
<feature type="transmembrane region" description="Helical" evidence="11">
    <location>
        <begin position="103"/>
        <end position="123"/>
    </location>
</feature>
<dbReference type="EMBL" id="MF374802">
    <property type="protein sequence ID" value="QAV59298.1"/>
    <property type="molecule type" value="Genomic_DNA"/>
</dbReference>
<evidence type="ECO:0000256" key="10">
    <source>
        <dbReference type="ARBA" id="ARBA00023310"/>
    </source>
</evidence>
<comment type="subcellular location">
    <subcellularLocation>
        <location evidence="1">Membrane</location>
        <topology evidence="1">Multi-pass membrane protein</topology>
    </subcellularLocation>
</comment>
<evidence type="ECO:0000256" key="4">
    <source>
        <dbReference type="ARBA" id="ARBA00022547"/>
    </source>
</evidence>
<proteinExistence type="inferred from homology"/>
<dbReference type="InterPro" id="IPR000568">
    <property type="entry name" value="ATP_synth_F0_asu"/>
</dbReference>
<keyword evidence="9 11" id="KW-0472">Membrane</keyword>
<evidence type="ECO:0000256" key="8">
    <source>
        <dbReference type="ARBA" id="ARBA00023065"/>
    </source>
</evidence>
<evidence type="ECO:0000313" key="12">
    <source>
        <dbReference type="EMBL" id="QAV59298.1"/>
    </source>
</evidence>
<feature type="transmembrane region" description="Helical" evidence="11">
    <location>
        <begin position="233"/>
        <end position="249"/>
    </location>
</feature>
<reference evidence="12" key="1">
    <citation type="journal article" date="2019" name="Genome Biol. Evol.">
        <title>Mitogenomics Reveals a Novel Genetic Code in Hemichordata.</title>
        <authorList>
            <person name="Li Y."/>
            <person name="Kocot K.M."/>
            <person name="Tassia M.G."/>
            <person name="Cannon J.T."/>
            <person name="Bernt M."/>
            <person name="Halanych K.M."/>
        </authorList>
    </citation>
    <scope>NUCLEOTIDE SEQUENCE</scope>
</reference>